<sequence>MSTPHPSSPPKPNPKITLHPVHALDFPLLATLETQTFYPEPFSSVAFGPTRDSAENMALRAEGLTKNYLEGSEEMGGRVGEKRRWWSFVKAVCGEEIVGWAGWSFNFVGEGEGEGEVGEKEEKEEGGEGRLVGIVKMRLSGG</sequence>
<evidence type="ECO:0000313" key="2">
    <source>
        <dbReference type="Proteomes" id="UP000566819"/>
    </source>
</evidence>
<name>A0A8H4RQQ5_9HELO</name>
<protein>
    <submittedName>
        <fullName evidence="1">Uncharacterized protein</fullName>
    </submittedName>
</protein>
<organism evidence="1 2">
    <name type="scientific">Cudoniella acicularis</name>
    <dbReference type="NCBI Taxonomy" id="354080"/>
    <lineage>
        <taxon>Eukaryota</taxon>
        <taxon>Fungi</taxon>
        <taxon>Dikarya</taxon>
        <taxon>Ascomycota</taxon>
        <taxon>Pezizomycotina</taxon>
        <taxon>Leotiomycetes</taxon>
        <taxon>Helotiales</taxon>
        <taxon>Tricladiaceae</taxon>
        <taxon>Cudoniella</taxon>
    </lineage>
</organism>
<keyword evidence="2" id="KW-1185">Reference proteome</keyword>
<reference evidence="1 2" key="1">
    <citation type="submission" date="2020-03" db="EMBL/GenBank/DDBJ databases">
        <title>Draft Genome Sequence of Cudoniella acicularis.</title>
        <authorList>
            <person name="Buettner E."/>
            <person name="Kellner H."/>
        </authorList>
    </citation>
    <scope>NUCLEOTIDE SEQUENCE [LARGE SCALE GENOMIC DNA]</scope>
    <source>
        <strain evidence="1 2">DSM 108380</strain>
    </source>
</reference>
<gene>
    <name evidence="1" type="ORF">G7Y89_g4517</name>
</gene>
<dbReference type="AlphaFoldDB" id="A0A8H4RQQ5"/>
<accession>A0A8H4RQQ5</accession>
<evidence type="ECO:0000313" key="1">
    <source>
        <dbReference type="EMBL" id="KAF4633588.1"/>
    </source>
</evidence>
<dbReference type="Proteomes" id="UP000566819">
    <property type="component" value="Unassembled WGS sequence"/>
</dbReference>
<dbReference type="EMBL" id="JAAMPI010000247">
    <property type="protein sequence ID" value="KAF4633588.1"/>
    <property type="molecule type" value="Genomic_DNA"/>
</dbReference>
<dbReference type="OrthoDB" id="2832510at2759"/>
<comment type="caution">
    <text evidence="1">The sequence shown here is derived from an EMBL/GenBank/DDBJ whole genome shotgun (WGS) entry which is preliminary data.</text>
</comment>
<proteinExistence type="predicted"/>